<comment type="caution">
    <text evidence="1">The sequence shown here is derived from an EMBL/GenBank/DDBJ whole genome shotgun (WGS) entry which is preliminary data.</text>
</comment>
<sequence>MFFSADVTNKQDYAQVRREDFVNAGQLLNALKMSELKKMDNHLRNYLPGIQQPLSSMTSSTSNDSENTVRLTLTETALENISKVMEVVNDPVPILLEGSTGV</sequence>
<organism evidence="1 2">
    <name type="scientific">Rotaria magnacalcarata</name>
    <dbReference type="NCBI Taxonomy" id="392030"/>
    <lineage>
        <taxon>Eukaryota</taxon>
        <taxon>Metazoa</taxon>
        <taxon>Spiralia</taxon>
        <taxon>Gnathifera</taxon>
        <taxon>Rotifera</taxon>
        <taxon>Eurotatoria</taxon>
        <taxon>Bdelloidea</taxon>
        <taxon>Philodinida</taxon>
        <taxon>Philodinidae</taxon>
        <taxon>Rotaria</taxon>
    </lineage>
</organism>
<protein>
    <submittedName>
        <fullName evidence="1">Uncharacterized protein</fullName>
    </submittedName>
</protein>
<evidence type="ECO:0000313" key="1">
    <source>
        <dbReference type="EMBL" id="CAF4275980.1"/>
    </source>
</evidence>
<dbReference type="AlphaFoldDB" id="A0A8S2TR27"/>
<dbReference type="EMBL" id="CAJOBJ010031486">
    <property type="protein sequence ID" value="CAF4275980.1"/>
    <property type="molecule type" value="Genomic_DNA"/>
</dbReference>
<proteinExistence type="predicted"/>
<dbReference type="Proteomes" id="UP000681720">
    <property type="component" value="Unassembled WGS sequence"/>
</dbReference>
<evidence type="ECO:0000313" key="2">
    <source>
        <dbReference type="Proteomes" id="UP000681720"/>
    </source>
</evidence>
<accession>A0A8S2TR27</accession>
<gene>
    <name evidence="1" type="ORF">GIL414_LOCUS24765</name>
</gene>
<name>A0A8S2TR27_9BILA</name>
<reference evidence="1" key="1">
    <citation type="submission" date="2021-02" db="EMBL/GenBank/DDBJ databases">
        <authorList>
            <person name="Nowell W R."/>
        </authorList>
    </citation>
    <scope>NUCLEOTIDE SEQUENCE</scope>
</reference>
<feature type="non-terminal residue" evidence="1">
    <location>
        <position position="102"/>
    </location>
</feature>